<dbReference type="EMBL" id="JBGMDY010000003">
    <property type="protein sequence ID" value="KAL2341610.1"/>
    <property type="molecule type" value="Genomic_DNA"/>
</dbReference>
<feature type="region of interest" description="Disordered" evidence="1">
    <location>
        <begin position="55"/>
        <end position="89"/>
    </location>
</feature>
<sequence>MLSVVNVGKPEMVDLCDVMLSVDDTQLVKGLVFDDKVSHVATCLIRMENAKIAYPKPKAPPPPLPSPTTHPHCPSPFPPSTTHASLVPI</sequence>
<protein>
    <submittedName>
        <fullName evidence="2">Uncharacterized protein</fullName>
    </submittedName>
</protein>
<reference evidence="2 3" key="1">
    <citation type="submission" date="2024-08" db="EMBL/GenBank/DDBJ databases">
        <title>Insights into the chromosomal genome structure of Flemingia macrophylla.</title>
        <authorList>
            <person name="Ding Y."/>
            <person name="Zhao Y."/>
            <person name="Bi W."/>
            <person name="Wu M."/>
            <person name="Zhao G."/>
            <person name="Gong Y."/>
            <person name="Li W."/>
            <person name="Zhang P."/>
        </authorList>
    </citation>
    <scope>NUCLEOTIDE SEQUENCE [LARGE SCALE GENOMIC DNA]</scope>
    <source>
        <strain evidence="2">DYQJB</strain>
        <tissue evidence="2">Leaf</tissue>
    </source>
</reference>
<keyword evidence="3" id="KW-1185">Reference proteome</keyword>
<gene>
    <name evidence="2" type="ORF">Fmac_009550</name>
</gene>
<evidence type="ECO:0000256" key="1">
    <source>
        <dbReference type="SAM" id="MobiDB-lite"/>
    </source>
</evidence>
<name>A0ABD1N0J8_9FABA</name>
<organism evidence="2 3">
    <name type="scientific">Flemingia macrophylla</name>
    <dbReference type="NCBI Taxonomy" id="520843"/>
    <lineage>
        <taxon>Eukaryota</taxon>
        <taxon>Viridiplantae</taxon>
        <taxon>Streptophyta</taxon>
        <taxon>Embryophyta</taxon>
        <taxon>Tracheophyta</taxon>
        <taxon>Spermatophyta</taxon>
        <taxon>Magnoliopsida</taxon>
        <taxon>eudicotyledons</taxon>
        <taxon>Gunneridae</taxon>
        <taxon>Pentapetalae</taxon>
        <taxon>rosids</taxon>
        <taxon>fabids</taxon>
        <taxon>Fabales</taxon>
        <taxon>Fabaceae</taxon>
        <taxon>Papilionoideae</taxon>
        <taxon>50 kb inversion clade</taxon>
        <taxon>NPAAA clade</taxon>
        <taxon>indigoferoid/millettioid clade</taxon>
        <taxon>Phaseoleae</taxon>
        <taxon>Flemingia</taxon>
    </lineage>
</organism>
<evidence type="ECO:0000313" key="2">
    <source>
        <dbReference type="EMBL" id="KAL2341610.1"/>
    </source>
</evidence>
<dbReference type="AlphaFoldDB" id="A0ABD1N0J8"/>
<proteinExistence type="predicted"/>
<feature type="compositionally biased region" description="Pro residues" evidence="1">
    <location>
        <begin position="57"/>
        <end position="79"/>
    </location>
</feature>
<dbReference type="Proteomes" id="UP001603857">
    <property type="component" value="Unassembled WGS sequence"/>
</dbReference>
<comment type="caution">
    <text evidence="2">The sequence shown here is derived from an EMBL/GenBank/DDBJ whole genome shotgun (WGS) entry which is preliminary data.</text>
</comment>
<evidence type="ECO:0000313" key="3">
    <source>
        <dbReference type="Proteomes" id="UP001603857"/>
    </source>
</evidence>
<accession>A0ABD1N0J8</accession>